<organism evidence="2 3">
    <name type="scientific">Tahibacter amnicola</name>
    <dbReference type="NCBI Taxonomy" id="2976241"/>
    <lineage>
        <taxon>Bacteria</taxon>
        <taxon>Pseudomonadati</taxon>
        <taxon>Pseudomonadota</taxon>
        <taxon>Gammaproteobacteria</taxon>
        <taxon>Lysobacterales</taxon>
        <taxon>Rhodanobacteraceae</taxon>
        <taxon>Tahibacter</taxon>
    </lineage>
</organism>
<feature type="signal peptide" evidence="1">
    <location>
        <begin position="1"/>
        <end position="22"/>
    </location>
</feature>
<protein>
    <submittedName>
        <fullName evidence="2">Uncharacterized protein</fullName>
    </submittedName>
</protein>
<dbReference type="EMBL" id="CP104694">
    <property type="protein sequence ID" value="UXI68324.1"/>
    <property type="molecule type" value="Genomic_DNA"/>
</dbReference>
<gene>
    <name evidence="2" type="ORF">N4264_01350</name>
</gene>
<reference evidence="2" key="1">
    <citation type="submission" date="2022-09" db="EMBL/GenBank/DDBJ databases">
        <title>Tahibacter sp. nov., isolated from a fresh water.</title>
        <authorList>
            <person name="Baek J.H."/>
            <person name="Lee J.K."/>
            <person name="Kim J.M."/>
            <person name="Jeon C.O."/>
        </authorList>
    </citation>
    <scope>NUCLEOTIDE SEQUENCE</scope>
    <source>
        <strain evidence="2">W38</strain>
    </source>
</reference>
<accession>A0ABY6BEP0</accession>
<dbReference type="RefSeq" id="WP_261695284.1">
    <property type="nucleotide sequence ID" value="NZ_CP104694.1"/>
</dbReference>
<name>A0ABY6BEP0_9GAMM</name>
<keyword evidence="1" id="KW-0732">Signal</keyword>
<proteinExistence type="predicted"/>
<evidence type="ECO:0000313" key="2">
    <source>
        <dbReference type="EMBL" id="UXI68324.1"/>
    </source>
</evidence>
<evidence type="ECO:0000313" key="3">
    <source>
        <dbReference type="Proteomes" id="UP001064632"/>
    </source>
</evidence>
<feature type="chain" id="PRO_5046919232" evidence="1">
    <location>
        <begin position="23"/>
        <end position="258"/>
    </location>
</feature>
<evidence type="ECO:0000256" key="1">
    <source>
        <dbReference type="SAM" id="SignalP"/>
    </source>
</evidence>
<sequence length="258" mass="27497">MRGLVRAAVLIAACLAAGAASAKRFLIVQPPEGANIGVANVMSPVAWHVHTGVTVFGAYKTELPNDWDIPGTATAAAMQSLGEAGYTVVPVTLPADFAAQLADGTAFDRVWTGGPTKKTLKQVDALLQQHQLGALVVLRTFEGSLSNPQMNWKGSNYGLMTILGKDPRRGLLYANVDPMIFAPGPARQVTPDPCVAYPQIVLPDLPVELKAATTEHLAFIAEPLKALVDTKVRYALYRSMIVRQEVECPAPGERAGTQ</sequence>
<dbReference type="Proteomes" id="UP001064632">
    <property type="component" value="Chromosome"/>
</dbReference>
<keyword evidence="3" id="KW-1185">Reference proteome</keyword>